<feature type="coiled-coil region" evidence="1">
    <location>
        <begin position="269"/>
        <end position="298"/>
    </location>
</feature>
<proteinExistence type="predicted"/>
<evidence type="ECO:0000313" key="6">
    <source>
        <dbReference type="EMBL" id="CAB4197968.1"/>
    </source>
</evidence>
<dbReference type="EMBL" id="LR797270">
    <property type="protein sequence ID" value="CAB4197968.1"/>
    <property type="molecule type" value="Genomic_DNA"/>
</dbReference>
<feature type="transmembrane region" description="Helical" evidence="3">
    <location>
        <begin position="108"/>
        <end position="126"/>
    </location>
</feature>
<name>A0A6J5PNT0_9CAUD</name>
<feature type="compositionally biased region" description="Low complexity" evidence="2">
    <location>
        <begin position="34"/>
        <end position="49"/>
    </location>
</feature>
<evidence type="ECO:0000256" key="3">
    <source>
        <dbReference type="SAM" id="Phobius"/>
    </source>
</evidence>
<evidence type="ECO:0000256" key="2">
    <source>
        <dbReference type="SAM" id="MobiDB-lite"/>
    </source>
</evidence>
<evidence type="ECO:0000313" key="4">
    <source>
        <dbReference type="EMBL" id="CAB4155149.1"/>
    </source>
</evidence>
<feature type="region of interest" description="Disordered" evidence="2">
    <location>
        <begin position="26"/>
        <end position="55"/>
    </location>
</feature>
<keyword evidence="3" id="KW-0812">Transmembrane</keyword>
<reference evidence="5" key="1">
    <citation type="submission" date="2020-05" db="EMBL/GenBank/DDBJ databases">
        <authorList>
            <person name="Chiriac C."/>
            <person name="Salcher M."/>
            <person name="Ghai R."/>
            <person name="Kavagutti S V."/>
        </authorList>
    </citation>
    <scope>NUCLEOTIDE SEQUENCE</scope>
</reference>
<organism evidence="5">
    <name type="scientific">uncultured Caudovirales phage</name>
    <dbReference type="NCBI Taxonomy" id="2100421"/>
    <lineage>
        <taxon>Viruses</taxon>
        <taxon>Duplodnaviria</taxon>
        <taxon>Heunggongvirae</taxon>
        <taxon>Uroviricota</taxon>
        <taxon>Caudoviricetes</taxon>
        <taxon>Peduoviridae</taxon>
        <taxon>Maltschvirus</taxon>
        <taxon>Maltschvirus maltsch</taxon>
    </lineage>
</organism>
<dbReference type="EMBL" id="LR796625">
    <property type="protein sequence ID" value="CAB4155149.1"/>
    <property type="molecule type" value="Genomic_DNA"/>
</dbReference>
<keyword evidence="1" id="KW-0175">Coiled coil</keyword>
<accession>A0A6J5PNT0</accession>
<keyword evidence="3" id="KW-0472">Membrane</keyword>
<evidence type="ECO:0000313" key="5">
    <source>
        <dbReference type="EMBL" id="CAB4170991.1"/>
    </source>
</evidence>
<keyword evidence="3" id="KW-1133">Transmembrane helix</keyword>
<sequence>MKKLKLIEQFVTAGSTGKPIAASAGATSNAKLGSTTPAKSSATTPTQPAVDFPSTIADPNDVAGVKAKAMKLAPDIESAGDPYILALLKASISNPWMLAFIMTNPETVMAGVGVAGTIGSIILWKLGKKALRKMMGGKNQAINVPAGAIDTVFNAKWMTSKWKKTALFNIDMKYLIKGLRDKGSLTEDQYNILLSELKSGSLRYNIFKNPTELRKAVKDFAIYCMINGKIGYNEFKQLAHHKFTPEEEMKLVQAKYKLANKLQLNLDVSTEEKRILDAAKAEAAAAKAEAEAAAAAARKIKSKIRRGKGF</sequence>
<dbReference type="EMBL" id="LR796859">
    <property type="protein sequence ID" value="CAB4170991.1"/>
    <property type="molecule type" value="Genomic_DNA"/>
</dbReference>
<protein>
    <submittedName>
        <fullName evidence="5">Uncharacterized protein</fullName>
    </submittedName>
</protein>
<evidence type="ECO:0000256" key="1">
    <source>
        <dbReference type="SAM" id="Coils"/>
    </source>
</evidence>
<gene>
    <name evidence="6" type="ORF">UFOVP1307_41</name>
    <name evidence="4" type="ORF">UFOVP651_82</name>
    <name evidence="5" type="ORF">UFOVP902_161</name>
</gene>